<dbReference type="InterPro" id="IPR025366">
    <property type="entry name" value="DUF4270"/>
</dbReference>
<dbReference type="EMBL" id="SNXR01000014">
    <property type="protein sequence ID" value="TDP58844.1"/>
    <property type="molecule type" value="Genomic_DNA"/>
</dbReference>
<keyword evidence="2" id="KW-1185">Reference proteome</keyword>
<dbReference type="Pfam" id="PF14092">
    <property type="entry name" value="DUF4270"/>
    <property type="match status" value="1"/>
</dbReference>
<name>A0A4R6Q8F1_9FLAO</name>
<dbReference type="Proteomes" id="UP000295260">
    <property type="component" value="Unassembled WGS sequence"/>
</dbReference>
<dbReference type="AlphaFoldDB" id="A0A4R6Q8F1"/>
<evidence type="ECO:0000313" key="2">
    <source>
        <dbReference type="Proteomes" id="UP000295260"/>
    </source>
</evidence>
<sequence>MNLHTYFKQIVVLLSIVLLTSCDKDFNEIGTDIVGGDNDHYLFDDYTDATVKSYNQKLDAIASNNLPINPLGIFDNPPFGTTTASFVTQLELATVNPTFNNVDPTKYVDLPVVDSVVLNIPYFSKLNSTDSDGKKTYRLDSIYGASGSRFKLSIYQSNFFLRDLDPSQSLTGQQLFYTDNQDVENNKIPVLLNDRPTNHPNNTDGRENSQFYFDKREHRTTVKDEDGEDVATRSVPSMRLNLNKSVFYNKIINAPSGQLANNSVFKNYFRGLYFKAESIGNPGNMAMINFKGGNVTIFYEEDKITPDNPTTTTVNEYKVDKVKKTLVLNMTGNTVSLQSNSNENTDYQSAMSSTAEASKLFLKGGQGSIAVIDLFGTTDLYRYSPALDGSGNQIKDTSGNVLYLRKNTPNGVSDELDDLRYGNVNSDGSSVYYSKAKTWLINEANLTFYVDKTSMSNLKSIEPNRLMLYDLNNNRVLIDYALDGTTNGTYPKRNKFVHGGILLNEDGSVVKQIKDEATDEVENKGHKYKIRLTNHIRNLIKNDSTNVRLGLAVTETINNAAFSKLKTPNSNTNSAPTMSVLSPVGTILYGSSLDAPADKRLKLEIYYTKPD</sequence>
<organism evidence="1 2">
    <name type="scientific">Flavobacterium dankookense</name>
    <dbReference type="NCBI Taxonomy" id="706186"/>
    <lineage>
        <taxon>Bacteria</taxon>
        <taxon>Pseudomonadati</taxon>
        <taxon>Bacteroidota</taxon>
        <taxon>Flavobacteriia</taxon>
        <taxon>Flavobacteriales</taxon>
        <taxon>Flavobacteriaceae</taxon>
        <taxon>Flavobacterium</taxon>
    </lineage>
</organism>
<dbReference type="OrthoDB" id="1466062at2"/>
<protein>
    <submittedName>
        <fullName evidence="1">Uncharacterized protein DUF4270</fullName>
    </submittedName>
</protein>
<gene>
    <name evidence="1" type="ORF">BC748_2087</name>
</gene>
<reference evidence="1 2" key="1">
    <citation type="submission" date="2019-03" db="EMBL/GenBank/DDBJ databases">
        <title>Genomic Encyclopedia of Archaeal and Bacterial Type Strains, Phase II (KMG-II): from individual species to whole genera.</title>
        <authorList>
            <person name="Goeker M."/>
        </authorList>
    </citation>
    <scope>NUCLEOTIDE SEQUENCE [LARGE SCALE GENOMIC DNA]</scope>
    <source>
        <strain evidence="1 2">DSM 25687</strain>
    </source>
</reference>
<accession>A0A4R6Q8F1</accession>
<comment type="caution">
    <text evidence="1">The sequence shown here is derived from an EMBL/GenBank/DDBJ whole genome shotgun (WGS) entry which is preliminary data.</text>
</comment>
<dbReference type="RefSeq" id="WP_133533334.1">
    <property type="nucleotide sequence ID" value="NZ_SNXR01000014.1"/>
</dbReference>
<proteinExistence type="predicted"/>
<evidence type="ECO:0000313" key="1">
    <source>
        <dbReference type="EMBL" id="TDP58844.1"/>
    </source>
</evidence>